<gene>
    <name evidence="2" type="ORF">M404DRAFT_1002104</name>
</gene>
<feature type="signal peptide" evidence="1">
    <location>
        <begin position="1"/>
        <end position="16"/>
    </location>
</feature>
<feature type="non-terminal residue" evidence="2">
    <location>
        <position position="96"/>
    </location>
</feature>
<dbReference type="InParanoid" id="A0A0C3J068"/>
<protein>
    <recommendedName>
        <fullName evidence="4">Secreted protein</fullName>
    </recommendedName>
</protein>
<reference evidence="2 3" key="1">
    <citation type="submission" date="2014-04" db="EMBL/GenBank/DDBJ databases">
        <authorList>
            <consortium name="DOE Joint Genome Institute"/>
            <person name="Kuo A."/>
            <person name="Kohler A."/>
            <person name="Costa M.D."/>
            <person name="Nagy L.G."/>
            <person name="Floudas D."/>
            <person name="Copeland A."/>
            <person name="Barry K.W."/>
            <person name="Cichocki N."/>
            <person name="Veneault-Fourrey C."/>
            <person name="LaButti K."/>
            <person name="Lindquist E.A."/>
            <person name="Lipzen A."/>
            <person name="Lundell T."/>
            <person name="Morin E."/>
            <person name="Murat C."/>
            <person name="Sun H."/>
            <person name="Tunlid A."/>
            <person name="Henrissat B."/>
            <person name="Grigoriev I.V."/>
            <person name="Hibbett D.S."/>
            <person name="Martin F."/>
            <person name="Nordberg H.P."/>
            <person name="Cantor M.N."/>
            <person name="Hua S.X."/>
        </authorList>
    </citation>
    <scope>NUCLEOTIDE SEQUENCE [LARGE SCALE GENOMIC DNA]</scope>
    <source>
        <strain evidence="2 3">Marx 270</strain>
    </source>
</reference>
<dbReference type="AlphaFoldDB" id="A0A0C3J068"/>
<evidence type="ECO:0000313" key="3">
    <source>
        <dbReference type="Proteomes" id="UP000054217"/>
    </source>
</evidence>
<evidence type="ECO:0000256" key="1">
    <source>
        <dbReference type="SAM" id="SignalP"/>
    </source>
</evidence>
<accession>A0A0C3J068</accession>
<sequence length="96" mass="10778">MLVVLSLFALASGDLAHTCNPVFLSKASVTAIHCQLCAVLRCSLRSGCPRNWREPKQARGVVSTFRAVKECIYCLQFWRVRQDPNNDISYMSTDVL</sequence>
<dbReference type="EMBL" id="KN831981">
    <property type="protein sequence ID" value="KIO02488.1"/>
    <property type="molecule type" value="Genomic_DNA"/>
</dbReference>
<organism evidence="2 3">
    <name type="scientific">Pisolithus tinctorius Marx 270</name>
    <dbReference type="NCBI Taxonomy" id="870435"/>
    <lineage>
        <taxon>Eukaryota</taxon>
        <taxon>Fungi</taxon>
        <taxon>Dikarya</taxon>
        <taxon>Basidiomycota</taxon>
        <taxon>Agaricomycotina</taxon>
        <taxon>Agaricomycetes</taxon>
        <taxon>Agaricomycetidae</taxon>
        <taxon>Boletales</taxon>
        <taxon>Sclerodermatineae</taxon>
        <taxon>Pisolithaceae</taxon>
        <taxon>Pisolithus</taxon>
    </lineage>
</organism>
<reference evidence="3" key="2">
    <citation type="submission" date="2015-01" db="EMBL/GenBank/DDBJ databases">
        <title>Evolutionary Origins and Diversification of the Mycorrhizal Mutualists.</title>
        <authorList>
            <consortium name="DOE Joint Genome Institute"/>
            <consortium name="Mycorrhizal Genomics Consortium"/>
            <person name="Kohler A."/>
            <person name="Kuo A."/>
            <person name="Nagy L.G."/>
            <person name="Floudas D."/>
            <person name="Copeland A."/>
            <person name="Barry K.W."/>
            <person name="Cichocki N."/>
            <person name="Veneault-Fourrey C."/>
            <person name="LaButti K."/>
            <person name="Lindquist E.A."/>
            <person name="Lipzen A."/>
            <person name="Lundell T."/>
            <person name="Morin E."/>
            <person name="Murat C."/>
            <person name="Riley R."/>
            <person name="Ohm R."/>
            <person name="Sun H."/>
            <person name="Tunlid A."/>
            <person name="Henrissat B."/>
            <person name="Grigoriev I.V."/>
            <person name="Hibbett D.S."/>
            <person name="Martin F."/>
        </authorList>
    </citation>
    <scope>NUCLEOTIDE SEQUENCE [LARGE SCALE GENOMIC DNA]</scope>
    <source>
        <strain evidence="3">Marx 270</strain>
    </source>
</reference>
<name>A0A0C3J068_PISTI</name>
<evidence type="ECO:0000313" key="2">
    <source>
        <dbReference type="EMBL" id="KIO02488.1"/>
    </source>
</evidence>
<feature type="chain" id="PRO_5002166162" description="Secreted protein" evidence="1">
    <location>
        <begin position="17"/>
        <end position="96"/>
    </location>
</feature>
<keyword evidence="1" id="KW-0732">Signal</keyword>
<dbReference type="HOGENOM" id="CLU_2365332_0_0_1"/>
<proteinExistence type="predicted"/>
<dbReference type="Proteomes" id="UP000054217">
    <property type="component" value="Unassembled WGS sequence"/>
</dbReference>
<evidence type="ECO:0008006" key="4">
    <source>
        <dbReference type="Google" id="ProtNLM"/>
    </source>
</evidence>
<keyword evidence="3" id="KW-1185">Reference proteome</keyword>